<sequence>IRYLVNGFLWNKQYYENIFGKRGCMSLDEGLKPINNYGALLGCAFLSLRRERKCNLMMTAA</sequence>
<protein>
    <submittedName>
        <fullName evidence="1">Uncharacterized protein</fullName>
    </submittedName>
</protein>
<dbReference type="EMBL" id="AY870906">
    <property type="protein sequence ID" value="AAW73051.1"/>
    <property type="molecule type" value="Genomic_DNA"/>
</dbReference>
<feature type="non-terminal residue" evidence="1">
    <location>
        <position position="61"/>
    </location>
</feature>
<name>Q5EKT4_EPHNE</name>
<reference evidence="1" key="1">
    <citation type="submission" date="2004-12" db="EMBL/GenBank/DDBJ databases">
        <title>Development of a Comprehensive Assay for Medicinal Plant Species.</title>
        <authorList>
            <person name="Barthelson R.A."/>
            <person name="Galbraith D.W."/>
            <person name="Woosley R."/>
        </authorList>
    </citation>
    <scope>NUCLEOTIDE SEQUENCE</scope>
    <source>
        <strain evidence="1">Cy450?P5A2_4</strain>
    </source>
</reference>
<evidence type="ECO:0000313" key="1">
    <source>
        <dbReference type="EMBL" id="AAW73051.1"/>
    </source>
</evidence>
<feature type="non-terminal residue" evidence="1">
    <location>
        <position position="1"/>
    </location>
</feature>
<organism evidence="1">
    <name type="scientific">Ephedra nevadensis</name>
    <name type="common">Nevada joint-fir</name>
    <name type="synonym">Mormon tea</name>
    <dbReference type="NCBI Taxonomy" id="191310"/>
    <lineage>
        <taxon>Eukaryota</taxon>
        <taxon>Viridiplantae</taxon>
        <taxon>Streptophyta</taxon>
        <taxon>Embryophyta</taxon>
        <taxon>Tracheophyta</taxon>
        <taxon>Spermatophyta</taxon>
        <taxon>Gnetopsida</taxon>
        <taxon>Gnetidae</taxon>
        <taxon>Ephedrales</taxon>
        <taxon>Ephedraceae</taxon>
        <taxon>Ephedra</taxon>
    </lineage>
</organism>
<accession>Q5EKT4</accession>
<dbReference type="AlphaFoldDB" id="Q5EKT4"/>
<proteinExistence type="predicted"/>